<dbReference type="Pfam" id="PF07734">
    <property type="entry name" value="FBA_1"/>
    <property type="match status" value="1"/>
</dbReference>
<dbReference type="RefSeq" id="XP_021823854.1">
    <property type="nucleotide sequence ID" value="XM_021968162.1"/>
</dbReference>
<keyword evidence="2" id="KW-1185">Reference proteome</keyword>
<dbReference type="KEGG" id="pavi:110765106"/>
<evidence type="ECO:0000313" key="3">
    <source>
        <dbReference type="RefSeq" id="XP_021823854.1"/>
    </source>
</evidence>
<proteinExistence type="predicted"/>
<dbReference type="GeneID" id="110765106"/>
<sequence>MVFRPKETMFEVEVYNLRLNAWRKISVVPPDVSVSKVECVFLNGVVYWSTMDPSQHSTFILSFDFGSEEFKRIMLPRAAPAVFEQTPIRVFENSLSFFHRRHDEQLGWFYELWILEMCTWKKTHTILLPTRVYVSCSLGFTVNGRFLMVVPGTFPEESNLVLYDPQSQQPSNTGIKMMKPCGYVTMSMLIESLILLN</sequence>
<protein>
    <submittedName>
        <fullName evidence="3">F-box protein At1g77650</fullName>
    </submittedName>
</protein>
<accession>A0A6P5T9J0</accession>
<gene>
    <name evidence="3" type="primary">LOC110765106</name>
</gene>
<dbReference type="InterPro" id="IPR006527">
    <property type="entry name" value="F-box-assoc_dom_typ1"/>
</dbReference>
<evidence type="ECO:0000313" key="2">
    <source>
        <dbReference type="Proteomes" id="UP000515124"/>
    </source>
</evidence>
<dbReference type="PANTHER" id="PTHR31672:SF13">
    <property type="entry name" value="F-BOX PROTEIN CPR30-LIKE"/>
    <property type="match status" value="1"/>
</dbReference>
<organism evidence="2 3">
    <name type="scientific">Prunus avium</name>
    <name type="common">Cherry</name>
    <name type="synonym">Cerasus avium</name>
    <dbReference type="NCBI Taxonomy" id="42229"/>
    <lineage>
        <taxon>Eukaryota</taxon>
        <taxon>Viridiplantae</taxon>
        <taxon>Streptophyta</taxon>
        <taxon>Embryophyta</taxon>
        <taxon>Tracheophyta</taxon>
        <taxon>Spermatophyta</taxon>
        <taxon>Magnoliopsida</taxon>
        <taxon>eudicotyledons</taxon>
        <taxon>Gunneridae</taxon>
        <taxon>Pentapetalae</taxon>
        <taxon>rosids</taxon>
        <taxon>fabids</taxon>
        <taxon>Rosales</taxon>
        <taxon>Rosaceae</taxon>
        <taxon>Amygdaloideae</taxon>
        <taxon>Amygdaleae</taxon>
        <taxon>Prunus</taxon>
    </lineage>
</organism>
<dbReference type="NCBIfam" id="TIGR01640">
    <property type="entry name" value="F_box_assoc_1"/>
    <property type="match status" value="1"/>
</dbReference>
<dbReference type="InterPro" id="IPR050796">
    <property type="entry name" value="SCF_F-box_component"/>
</dbReference>
<name>A0A6P5T9J0_PRUAV</name>
<dbReference type="AlphaFoldDB" id="A0A6P5T9J0"/>
<feature type="domain" description="F-box associated beta-propeller type 1" evidence="1">
    <location>
        <begin position="7"/>
        <end position="134"/>
    </location>
</feature>
<dbReference type="PANTHER" id="PTHR31672">
    <property type="entry name" value="BNACNNG10540D PROTEIN"/>
    <property type="match status" value="1"/>
</dbReference>
<evidence type="ECO:0000259" key="1">
    <source>
        <dbReference type="Pfam" id="PF07734"/>
    </source>
</evidence>
<dbReference type="InterPro" id="IPR017451">
    <property type="entry name" value="F-box-assoc_interact_dom"/>
</dbReference>
<reference evidence="3" key="1">
    <citation type="submission" date="2025-08" db="UniProtKB">
        <authorList>
            <consortium name="RefSeq"/>
        </authorList>
    </citation>
    <scope>IDENTIFICATION</scope>
</reference>
<dbReference type="Proteomes" id="UP000515124">
    <property type="component" value="Unplaced"/>
</dbReference>